<dbReference type="EMBL" id="CP054022">
    <property type="protein sequence ID" value="QKK20006.1"/>
    <property type="molecule type" value="Genomic_DNA"/>
</dbReference>
<gene>
    <name evidence="2" type="ORF">FFM53_026570</name>
</gene>
<dbReference type="InterPro" id="IPR023214">
    <property type="entry name" value="HAD_sf"/>
</dbReference>
<keyword evidence="1" id="KW-0472">Membrane</keyword>
<keyword evidence="2" id="KW-0614">Plasmid</keyword>
<dbReference type="Proteomes" id="UP000305673">
    <property type="component" value="Plasmid pPR12A201"/>
</dbReference>
<proteinExistence type="predicted"/>
<geneLocation type="plasmid" evidence="2 3">
    <name>pPR12A201</name>
</geneLocation>
<dbReference type="InterPro" id="IPR036412">
    <property type="entry name" value="HAD-like_sf"/>
</dbReference>
<sequence>MRRRFQASDTMLPSLPLVGGEDHVAPANPIAVFGAMPLTRRAVLASLFAAYFCVFAVQQGLAQSDPLASWNDTPTKAAIIDFVARVTTPAGPEFVPEEERVAVFDMDGTLIPEKPVPAALIPIIIDIKAAITAKPMLAEKPGIQAFLRGDEAALAAAGEQGLNELIAAATDGKTTEEFSAEILPLMEKTPEKRFGVPYTRAVYQPMRELLAYLEANGFQNWICSGSPILFTRAVSEAMLGIPPQRVMGSTAGTRLDERGGKTVLVFDGSVDHVNDREGKPPTINLALGMRPVFVGGNEGGGGDIAMMRWSKDRKGPSFQLLINHDDADREFAYAEPDGYSLNAASKYGFHVVSMKQDWKVVVAP</sequence>
<reference evidence="2 3" key="1">
    <citation type="submission" date="2020-05" db="EMBL/GenBank/DDBJ databases">
        <title>Genome sequences of pea root nodulating Rhizobium spp.</title>
        <authorList>
            <person name="Rahi P."/>
        </authorList>
    </citation>
    <scope>NUCLEOTIDE SEQUENCE [LARGE SCALE GENOMIC DNA]</scope>
    <source>
        <strain evidence="3">JKLM 12A2</strain>
        <plasmid evidence="2 3">pPR12A201</plasmid>
    </source>
</reference>
<dbReference type="Gene3D" id="3.40.50.1000">
    <property type="entry name" value="HAD superfamily/HAD-like"/>
    <property type="match status" value="1"/>
</dbReference>
<evidence type="ECO:0000313" key="3">
    <source>
        <dbReference type="Proteomes" id="UP000305673"/>
    </source>
</evidence>
<feature type="transmembrane region" description="Helical" evidence="1">
    <location>
        <begin position="42"/>
        <end position="61"/>
    </location>
</feature>
<dbReference type="Pfam" id="PF00702">
    <property type="entry name" value="Hydrolase"/>
    <property type="match status" value="1"/>
</dbReference>
<accession>A0ABX6PMY8</accession>
<evidence type="ECO:0000256" key="1">
    <source>
        <dbReference type="SAM" id="Phobius"/>
    </source>
</evidence>
<keyword evidence="1" id="KW-1133">Transmembrane helix</keyword>
<dbReference type="RefSeq" id="WP_138388804.1">
    <property type="nucleotide sequence ID" value="NZ_CP054022.1"/>
</dbReference>
<organism evidence="2 3">
    <name type="scientific">Rhizobium indicum</name>
    <dbReference type="NCBI Taxonomy" id="2583231"/>
    <lineage>
        <taxon>Bacteria</taxon>
        <taxon>Pseudomonadati</taxon>
        <taxon>Pseudomonadota</taxon>
        <taxon>Alphaproteobacteria</taxon>
        <taxon>Hyphomicrobiales</taxon>
        <taxon>Rhizobiaceae</taxon>
        <taxon>Rhizobium/Agrobacterium group</taxon>
        <taxon>Rhizobium</taxon>
    </lineage>
</organism>
<name>A0ABX6PMY8_9HYPH</name>
<protein>
    <submittedName>
        <fullName evidence="2">Haloacid dehalogenase-like hydrolase</fullName>
    </submittedName>
</protein>
<evidence type="ECO:0000313" key="2">
    <source>
        <dbReference type="EMBL" id="QKK20006.1"/>
    </source>
</evidence>
<keyword evidence="1" id="KW-0812">Transmembrane</keyword>
<keyword evidence="3" id="KW-1185">Reference proteome</keyword>
<dbReference type="SUPFAM" id="SSF56784">
    <property type="entry name" value="HAD-like"/>
    <property type="match status" value="1"/>
</dbReference>